<reference evidence="2 3" key="1">
    <citation type="submission" date="2019-04" db="EMBL/GenBank/DDBJ databases">
        <title>Chromosome genome assembly for Takifugu flavidus.</title>
        <authorList>
            <person name="Xiao S."/>
        </authorList>
    </citation>
    <scope>NUCLEOTIDE SEQUENCE [LARGE SCALE GENOMIC DNA]</scope>
    <source>
        <strain evidence="2">HTHZ2018</strain>
        <tissue evidence="2">Muscle</tissue>
    </source>
</reference>
<accession>A0A5C6N676</accession>
<sequence length="1135" mass="124983">MQKQFAFVPGKLRVVFRKGPLGFLLQEPSDEAKRNDVGSTVYLIKNVQSEEAAGLCMADSHSKDSLQSFVSYALSFQEIQALLTYEAGRGDGATASSEDDQLVGFGARAKSRWKEIWDSRGDGYADFVTGRRCVPGTRMSRLQQNLLKRQQPTTSSTPAEHPMKAPAEPLAMEEDVEMEREMLSIHNSDLQVQSYAMPVAAAALPRVPPGARKWPFELNMQKQFAFFPGKLRVVFRKGPLGFLLQEPSDEAKRVSSTPQDKSAAMREDLNDVGSTVYLIKNVQSEEAAGLCMADSHSKDSLQSFVSYALSFQEIQALLTYEAGRGDGVTASSEDDQLVGFGARAKSRWKEIWDSRGDGYADFVIGRRCVPGTRMSRLQQNLLKRQQPTTSSTPAEHPMKAPAEPLAMEEDVEMEREMLSIHNSDLQVQSYAMPVAAAALPRVPPGAKTVPSATRSKAPPGDTAELQASLVDAVPASPGVKRKRPVPLPPQLAFLVTETEGLTKVEEPHSTSGPDSCTAQTSDGRVPPLTDSTQDQKSGMLNHPELLDMVAELPSPNFFQLHPFFIWKPESHITVRPVAGTGPDNPPWVEKLPVRFTNLLPAFLTYKKAACKSNVREAEAGAYGQRTIGQYVRMEDRPRAFGPYEDQEGWGGVSVSGFYLTDCLLDEFKRQQPSLTKLLQGTLGQVFRSDHTRKMARKVTLASGAMSSLAVMNENWLIVSWVMVQAETESDPELSEGIMDRDGGTLQLNHVAGEGAKVPVWIPAQAMTGVVRWNFQRPVDIKKPGAVLPAVFDPASMWELNSASMAVTGQDKYPAFTSLTETLEKGLGWSPENRAALRSLWTGTNTNAEEGSAFGSCAPSRSRRCSWRNTFLQLGNSDCCAVASPCATYVSGALPLPLKSSPRSARTGPMKTGGGVLLQYHHGDKDILRLVDPDYADTVHRSAADPNSLLRPTTRFHISRYVKHLAKLLNTSSSLNTSPEKLLETQQLWYSLTEGSKTTSVPVVTMETAVVTPPTAALPTPLTQDSIEKIVQRILEMEQQQQRPEQKMRQTKPCLACGQPKSPYGTGGSSIHFFYQQGPVRYFYCSRKVHQTYAAEGLSDPRMPFEQFAASEFFQRELEATKKRVEEKAQRQIGCV</sequence>
<dbReference type="AlphaFoldDB" id="A0A5C6N676"/>
<keyword evidence="3" id="KW-1185">Reference proteome</keyword>
<proteinExistence type="predicted"/>
<evidence type="ECO:0000313" key="2">
    <source>
        <dbReference type="EMBL" id="TWW62942.1"/>
    </source>
</evidence>
<evidence type="ECO:0000256" key="1">
    <source>
        <dbReference type="SAM" id="MobiDB-lite"/>
    </source>
</evidence>
<dbReference type="EMBL" id="RHFK02000017">
    <property type="protein sequence ID" value="TWW62942.1"/>
    <property type="molecule type" value="Genomic_DNA"/>
</dbReference>
<dbReference type="Proteomes" id="UP000324091">
    <property type="component" value="Chromosome 4"/>
</dbReference>
<organism evidence="2 3">
    <name type="scientific">Takifugu flavidus</name>
    <name type="common">sansaifugu</name>
    <dbReference type="NCBI Taxonomy" id="433684"/>
    <lineage>
        <taxon>Eukaryota</taxon>
        <taxon>Metazoa</taxon>
        <taxon>Chordata</taxon>
        <taxon>Craniata</taxon>
        <taxon>Vertebrata</taxon>
        <taxon>Euteleostomi</taxon>
        <taxon>Actinopterygii</taxon>
        <taxon>Neopterygii</taxon>
        <taxon>Teleostei</taxon>
        <taxon>Neoteleostei</taxon>
        <taxon>Acanthomorphata</taxon>
        <taxon>Eupercaria</taxon>
        <taxon>Tetraodontiformes</taxon>
        <taxon>Tetradontoidea</taxon>
        <taxon>Tetraodontidae</taxon>
        <taxon>Takifugu</taxon>
    </lineage>
</organism>
<name>A0A5C6N676_9TELE</name>
<evidence type="ECO:0000313" key="3">
    <source>
        <dbReference type="Proteomes" id="UP000324091"/>
    </source>
</evidence>
<protein>
    <submittedName>
        <fullName evidence="2">Uncharacterized protein</fullName>
    </submittedName>
</protein>
<gene>
    <name evidence="2" type="ORF">D4764_04G0015890</name>
</gene>
<feature type="region of interest" description="Disordered" evidence="1">
    <location>
        <begin position="503"/>
        <end position="535"/>
    </location>
</feature>
<comment type="caution">
    <text evidence="2">The sequence shown here is derived from an EMBL/GenBank/DDBJ whole genome shotgun (WGS) entry which is preliminary data.</text>
</comment>
<feature type="compositionally biased region" description="Polar residues" evidence="1">
    <location>
        <begin position="509"/>
        <end position="522"/>
    </location>
</feature>